<evidence type="ECO:0000256" key="7">
    <source>
        <dbReference type="ARBA" id="ARBA00023012"/>
    </source>
</evidence>
<dbReference type="FunFam" id="3.30.565.10:FF:000006">
    <property type="entry name" value="Sensor histidine kinase WalK"/>
    <property type="match status" value="1"/>
</dbReference>
<dbReference type="InterPro" id="IPR036890">
    <property type="entry name" value="HATPase_C_sf"/>
</dbReference>
<dbReference type="PROSITE" id="PS50885">
    <property type="entry name" value="HAMP"/>
    <property type="match status" value="1"/>
</dbReference>
<comment type="subcellular location">
    <subcellularLocation>
        <location evidence="2">Membrane</location>
    </subcellularLocation>
</comment>
<dbReference type="InterPro" id="IPR005467">
    <property type="entry name" value="His_kinase_dom"/>
</dbReference>
<sequence length="369" mass="41857">MKRIWSVVKRMSAVTALIGLLCLSWVAVYLVTEAICARFSRQLPGLVQQIIISISGLFLYGVSTRLTGLLSRLVIASREGWEHPFWQDMVNAIDRIAKGDFRVDLDRWTKLNHPFTELVDRINSMAASLSAMEEMRQEFISNVAHEIGSPLTSIRGFARALKNENLSREQRIHYLDVIEDECIRLSKLSENLLRLAMLNSEHYPFHPTSYRLDKQLKSLILECEPQWAGKELNMCVMLEEVVITADHDLMSQVWLNLIDNAIKFTPKGGTITIRLQQHGEQAIVTISDTGPGIAEHDLPRIFERFYKVDKSRNRAAGGSGLGLSIVKKIVDMHRGNISVRSRLGEGTEFIVQLPLRLQDCMFQRLSVTG</sequence>
<keyword evidence="5" id="KW-0808">Transferase</keyword>
<name>A0A7V4TWF3_9BACT</name>
<comment type="catalytic activity">
    <reaction evidence="1">
        <text>ATP + protein L-histidine = ADP + protein N-phospho-L-histidine.</text>
        <dbReference type="EC" id="2.7.13.3"/>
    </reaction>
</comment>
<evidence type="ECO:0000256" key="1">
    <source>
        <dbReference type="ARBA" id="ARBA00000085"/>
    </source>
</evidence>
<feature type="domain" description="Histidine kinase" evidence="9">
    <location>
        <begin position="142"/>
        <end position="357"/>
    </location>
</feature>
<dbReference type="PRINTS" id="PR00344">
    <property type="entry name" value="BCTRLSENSOR"/>
</dbReference>
<evidence type="ECO:0000256" key="6">
    <source>
        <dbReference type="ARBA" id="ARBA00022777"/>
    </source>
</evidence>
<dbReference type="GO" id="GO:0004721">
    <property type="term" value="F:phosphoprotein phosphatase activity"/>
    <property type="evidence" value="ECO:0007669"/>
    <property type="project" value="TreeGrafter"/>
</dbReference>
<dbReference type="Pfam" id="PF02518">
    <property type="entry name" value="HATPase_c"/>
    <property type="match status" value="1"/>
</dbReference>
<accession>A0A7V4TWF3</accession>
<evidence type="ECO:0000259" key="10">
    <source>
        <dbReference type="PROSITE" id="PS50885"/>
    </source>
</evidence>
<dbReference type="GO" id="GO:0016036">
    <property type="term" value="P:cellular response to phosphate starvation"/>
    <property type="evidence" value="ECO:0007669"/>
    <property type="project" value="TreeGrafter"/>
</dbReference>
<dbReference type="InterPro" id="IPR003660">
    <property type="entry name" value="HAMP_dom"/>
</dbReference>
<gene>
    <name evidence="11" type="ORF">ENW11_02010</name>
</gene>
<dbReference type="InterPro" id="IPR036097">
    <property type="entry name" value="HisK_dim/P_sf"/>
</dbReference>
<proteinExistence type="predicted"/>
<dbReference type="PANTHER" id="PTHR45453:SF1">
    <property type="entry name" value="PHOSPHATE REGULON SENSOR PROTEIN PHOR"/>
    <property type="match status" value="1"/>
</dbReference>
<keyword evidence="8" id="KW-0472">Membrane</keyword>
<dbReference type="SUPFAM" id="SSF55874">
    <property type="entry name" value="ATPase domain of HSP90 chaperone/DNA topoisomerase II/histidine kinase"/>
    <property type="match status" value="1"/>
</dbReference>
<evidence type="ECO:0000313" key="11">
    <source>
        <dbReference type="EMBL" id="HGY38573.1"/>
    </source>
</evidence>
<organism evidence="11">
    <name type="scientific">Candidatus Caldatribacterium saccharofermentans</name>
    <dbReference type="NCBI Taxonomy" id="1454753"/>
    <lineage>
        <taxon>Bacteria</taxon>
        <taxon>Pseudomonadati</taxon>
        <taxon>Atribacterota</taxon>
        <taxon>Atribacteria</taxon>
        <taxon>Atribacterales</taxon>
        <taxon>Candidatus Caldatribacteriaceae</taxon>
        <taxon>Candidatus Caldatribacterium</taxon>
    </lineage>
</organism>
<evidence type="ECO:0000256" key="3">
    <source>
        <dbReference type="ARBA" id="ARBA00012438"/>
    </source>
</evidence>
<feature type="domain" description="HAMP" evidence="10">
    <location>
        <begin position="87"/>
        <end position="134"/>
    </location>
</feature>
<dbReference type="PANTHER" id="PTHR45453">
    <property type="entry name" value="PHOSPHATE REGULON SENSOR PROTEIN PHOR"/>
    <property type="match status" value="1"/>
</dbReference>
<keyword evidence="7" id="KW-0902">Two-component regulatory system</keyword>
<dbReference type="FunFam" id="1.10.287.130:FF:000001">
    <property type="entry name" value="Two-component sensor histidine kinase"/>
    <property type="match status" value="1"/>
</dbReference>
<dbReference type="CDD" id="cd00075">
    <property type="entry name" value="HATPase"/>
    <property type="match status" value="1"/>
</dbReference>
<dbReference type="EMBL" id="DTIY01000013">
    <property type="protein sequence ID" value="HGY38573.1"/>
    <property type="molecule type" value="Genomic_DNA"/>
</dbReference>
<protein>
    <recommendedName>
        <fullName evidence="3">histidine kinase</fullName>
        <ecNumber evidence="3">2.7.13.3</ecNumber>
    </recommendedName>
</protein>
<dbReference type="Gene3D" id="3.30.565.10">
    <property type="entry name" value="Histidine kinase-like ATPase, C-terminal domain"/>
    <property type="match status" value="1"/>
</dbReference>
<dbReference type="GO" id="GO:0005886">
    <property type="term" value="C:plasma membrane"/>
    <property type="evidence" value="ECO:0007669"/>
    <property type="project" value="TreeGrafter"/>
</dbReference>
<evidence type="ECO:0000256" key="4">
    <source>
        <dbReference type="ARBA" id="ARBA00022553"/>
    </source>
</evidence>
<dbReference type="Gene3D" id="1.10.287.130">
    <property type="match status" value="1"/>
</dbReference>
<evidence type="ECO:0000256" key="5">
    <source>
        <dbReference type="ARBA" id="ARBA00022679"/>
    </source>
</evidence>
<dbReference type="InterPro" id="IPR050351">
    <property type="entry name" value="BphY/WalK/GraS-like"/>
</dbReference>
<dbReference type="SMART" id="SM00387">
    <property type="entry name" value="HATPase_c"/>
    <property type="match status" value="1"/>
</dbReference>
<dbReference type="SMART" id="SM00388">
    <property type="entry name" value="HisKA"/>
    <property type="match status" value="1"/>
</dbReference>
<dbReference type="InterPro" id="IPR004358">
    <property type="entry name" value="Sig_transdc_His_kin-like_C"/>
</dbReference>
<keyword evidence="4" id="KW-0597">Phosphoprotein</keyword>
<dbReference type="CDD" id="cd00082">
    <property type="entry name" value="HisKA"/>
    <property type="match status" value="1"/>
</dbReference>
<evidence type="ECO:0000259" key="9">
    <source>
        <dbReference type="PROSITE" id="PS50109"/>
    </source>
</evidence>
<evidence type="ECO:0000256" key="8">
    <source>
        <dbReference type="ARBA" id="ARBA00023136"/>
    </source>
</evidence>
<dbReference type="Pfam" id="PF00512">
    <property type="entry name" value="HisKA"/>
    <property type="match status" value="1"/>
</dbReference>
<dbReference type="PROSITE" id="PS50109">
    <property type="entry name" value="HIS_KIN"/>
    <property type="match status" value="1"/>
</dbReference>
<comment type="caution">
    <text evidence="11">The sequence shown here is derived from an EMBL/GenBank/DDBJ whole genome shotgun (WGS) entry which is preliminary data.</text>
</comment>
<dbReference type="InterPro" id="IPR003661">
    <property type="entry name" value="HisK_dim/P_dom"/>
</dbReference>
<dbReference type="SUPFAM" id="SSF47384">
    <property type="entry name" value="Homodimeric domain of signal transducing histidine kinase"/>
    <property type="match status" value="1"/>
</dbReference>
<dbReference type="GO" id="GO:0000155">
    <property type="term" value="F:phosphorelay sensor kinase activity"/>
    <property type="evidence" value="ECO:0007669"/>
    <property type="project" value="InterPro"/>
</dbReference>
<dbReference type="AlphaFoldDB" id="A0A7V4TWF3"/>
<reference evidence="11" key="1">
    <citation type="journal article" date="2020" name="mSystems">
        <title>Genome- and Community-Level Interaction Insights into Carbon Utilization and Element Cycling Functions of Hydrothermarchaeota in Hydrothermal Sediment.</title>
        <authorList>
            <person name="Zhou Z."/>
            <person name="Liu Y."/>
            <person name="Xu W."/>
            <person name="Pan J."/>
            <person name="Luo Z.H."/>
            <person name="Li M."/>
        </authorList>
    </citation>
    <scope>NUCLEOTIDE SEQUENCE [LARGE SCALE GENOMIC DNA]</scope>
    <source>
        <strain evidence="11">SpSt-82</strain>
    </source>
</reference>
<keyword evidence="6" id="KW-0418">Kinase</keyword>
<dbReference type="EC" id="2.7.13.3" evidence="3"/>
<evidence type="ECO:0000256" key="2">
    <source>
        <dbReference type="ARBA" id="ARBA00004370"/>
    </source>
</evidence>
<dbReference type="InterPro" id="IPR003594">
    <property type="entry name" value="HATPase_dom"/>
</dbReference>